<dbReference type="Pfam" id="PF25209">
    <property type="entry name" value="Phage_capsid_4"/>
    <property type="match status" value="1"/>
</dbReference>
<dbReference type="Proteomes" id="UP000068026">
    <property type="component" value="Chromosome"/>
</dbReference>
<dbReference type="KEGG" id="cpro:CPRO_13870"/>
<evidence type="ECO:0000256" key="1">
    <source>
        <dbReference type="SAM" id="MobiDB-lite"/>
    </source>
</evidence>
<dbReference type="EMBL" id="CP014223">
    <property type="protein sequence ID" value="AMJ40980.1"/>
    <property type="molecule type" value="Genomic_DNA"/>
</dbReference>
<dbReference type="EMBL" id="FQUA01000004">
    <property type="protein sequence ID" value="SHE60348.1"/>
    <property type="molecule type" value="Genomic_DNA"/>
</dbReference>
<feature type="region of interest" description="Disordered" evidence="1">
    <location>
        <begin position="27"/>
        <end position="56"/>
    </location>
</feature>
<reference evidence="4" key="2">
    <citation type="submission" date="2016-01" db="EMBL/GenBank/DDBJ databases">
        <authorList>
            <person name="Poehlein A."/>
            <person name="Schlien K."/>
            <person name="Gottschalk G."/>
            <person name="Buckel W."/>
            <person name="Daniel R."/>
        </authorList>
    </citation>
    <scope>NUCLEOTIDE SEQUENCE [LARGE SCALE GENOMIC DNA]</scope>
    <source>
        <strain evidence="4">X2</strain>
    </source>
</reference>
<gene>
    <name evidence="2" type="ORF">CPRO_13870</name>
    <name evidence="3" type="ORF">SAMN02745151_01198</name>
</gene>
<dbReference type="AlphaFoldDB" id="A0A0X1U7R0"/>
<evidence type="ECO:0000313" key="3">
    <source>
        <dbReference type="EMBL" id="SHE60348.1"/>
    </source>
</evidence>
<feature type="compositionally biased region" description="Basic and acidic residues" evidence="1">
    <location>
        <begin position="27"/>
        <end position="46"/>
    </location>
</feature>
<name>A0A0X1U7R0_ANAPI</name>
<accession>A0A0X1U7R0</accession>
<sequence>MKKELLEKISRQQAILNQAKAEGRVLNAEEAREMEDLQKEIEKMKNPEPTGGDDAQRAVEAERQRVGEIADLCREFGMDAGDFIKKGDTVESVRQAVIEKLKQNGSPLRSSARVSNTGEEAFRQDLSDGILIRTGQSLKNATPEARSFSNMSLRDMAIVCLGRDGESEGSLLRKSNEEILEMVSRRAYNPEAAFPAILDNAVQKSIVKIYEEEETTFQLWTGKGSVKDFKPTKDRQYLIGGSGSFELVPENGELKASKPFTKELPTRKIDTYGTTFSMTRQAFIDDDIGFITEVPAYYAKAAKRKINRQVYEVLYKNGTIYDGKTLFHTDHNNLIATGSDPTAKAIQEAILKMKMQKDPFEQAIRINPKYIITPVGYEFDLYTIFNSAGMPGTANNDVNPLRNYKMEIIEDAELNALAGTGALPWFMAGGKHIYVDYLNGKEVPTIMRMEKAGVLGFSWDIYLDWGVSVVDFRGLVKNPGKTV</sequence>
<dbReference type="RefSeq" id="WP_066049447.1">
    <property type="nucleotide sequence ID" value="NZ_CP014223.1"/>
</dbReference>
<evidence type="ECO:0000313" key="2">
    <source>
        <dbReference type="EMBL" id="AMJ40980.1"/>
    </source>
</evidence>
<evidence type="ECO:0000313" key="5">
    <source>
        <dbReference type="Proteomes" id="UP000184204"/>
    </source>
</evidence>
<reference evidence="5" key="4">
    <citation type="submission" date="2016-11" db="EMBL/GenBank/DDBJ databases">
        <authorList>
            <person name="Jaros S."/>
            <person name="Januszkiewicz K."/>
            <person name="Wedrychowicz H."/>
        </authorList>
    </citation>
    <scope>NUCLEOTIDE SEQUENCE [LARGE SCALE GENOMIC DNA]</scope>
    <source>
        <strain evidence="5">DSM 1682</strain>
    </source>
</reference>
<organism evidence="3 5">
    <name type="scientific">Anaerotignum propionicum DSM 1682</name>
    <dbReference type="NCBI Taxonomy" id="991789"/>
    <lineage>
        <taxon>Bacteria</taxon>
        <taxon>Bacillati</taxon>
        <taxon>Bacillota</taxon>
        <taxon>Clostridia</taxon>
        <taxon>Lachnospirales</taxon>
        <taxon>Anaerotignaceae</taxon>
        <taxon>Anaerotignum</taxon>
    </lineage>
</organism>
<reference evidence="2 4" key="1">
    <citation type="journal article" date="2016" name="Genome Announc.">
        <title>Complete Genome Sequence of the Amino Acid-Fermenting Clostridium propionicum X2 (DSM 1682).</title>
        <authorList>
            <person name="Poehlein A."/>
            <person name="Schlien K."/>
            <person name="Chowdhury N.P."/>
            <person name="Gottschalk G."/>
            <person name="Buckel W."/>
            <person name="Daniel R."/>
        </authorList>
    </citation>
    <scope>NUCLEOTIDE SEQUENCE [LARGE SCALE GENOMIC DNA]</scope>
    <source>
        <strain evidence="2 4">X2</strain>
    </source>
</reference>
<evidence type="ECO:0000313" key="4">
    <source>
        <dbReference type="Proteomes" id="UP000068026"/>
    </source>
</evidence>
<proteinExistence type="predicted"/>
<reference evidence="3" key="3">
    <citation type="submission" date="2016-11" db="EMBL/GenBank/DDBJ databases">
        <authorList>
            <person name="Varghese N."/>
            <person name="Submissions S."/>
        </authorList>
    </citation>
    <scope>NUCLEOTIDE SEQUENCE</scope>
    <source>
        <strain evidence="3">DSM 1682</strain>
    </source>
</reference>
<dbReference type="Proteomes" id="UP000184204">
    <property type="component" value="Unassembled WGS sequence"/>
</dbReference>
<keyword evidence="4" id="KW-1185">Reference proteome</keyword>
<protein>
    <submittedName>
        <fullName evidence="3">Mu-like prophage major head subunit gpT</fullName>
    </submittedName>
</protein>